<dbReference type="AlphaFoldDB" id="A0A660S6R5"/>
<dbReference type="InterPro" id="IPR003768">
    <property type="entry name" value="ScpA"/>
</dbReference>
<accession>A0A660S6R5</accession>
<protein>
    <recommendedName>
        <fullName evidence="1">Segregation and condensation protein A</fullName>
    </recommendedName>
</protein>
<dbReference type="Gene3D" id="1.10.10.580">
    <property type="entry name" value="Structural maintenance of chromosome 1. Chain E"/>
    <property type="match status" value="1"/>
</dbReference>
<dbReference type="Proteomes" id="UP000282321">
    <property type="component" value="Unassembled WGS sequence"/>
</dbReference>
<dbReference type="EMBL" id="QNBC01000092">
    <property type="protein sequence ID" value="RKX65406.1"/>
    <property type="molecule type" value="Genomic_DNA"/>
</dbReference>
<evidence type="ECO:0000313" key="2">
    <source>
        <dbReference type="EMBL" id="RKX65406.1"/>
    </source>
</evidence>
<name>A0A660S6R5_UNCT6</name>
<proteinExistence type="predicted"/>
<dbReference type="PANTHER" id="PTHR33969:SF2">
    <property type="entry name" value="SEGREGATION AND CONDENSATION PROTEIN A"/>
    <property type="match status" value="1"/>
</dbReference>
<evidence type="ECO:0000313" key="3">
    <source>
        <dbReference type="Proteomes" id="UP000282321"/>
    </source>
</evidence>
<dbReference type="Gene3D" id="6.10.250.2410">
    <property type="match status" value="1"/>
</dbReference>
<dbReference type="Pfam" id="PF02616">
    <property type="entry name" value="SMC_ScpA"/>
    <property type="match status" value="1"/>
</dbReference>
<evidence type="ECO:0000256" key="1">
    <source>
        <dbReference type="ARBA" id="ARBA00044777"/>
    </source>
</evidence>
<sequence>MYKVKLGEIYEGPFNLLLYLIQRNELNIYDIPISQITSEYLHYLNIMNDADLNISGDFLVTAATLMKIKAYSLLPIERDNNQDDAINTKEELTKRLIRYSKYKELGAILGEKAKAEKRYFTASHGENIGKWRSKKREDSQLLQHVLKVMLRREKVLNDYEKNVLKIKIEKVIDSLKNRIAYGNRYQIEELLEQKSLKHLLVTFMALLELSRTDYVTVYQDKLFSPIYIERR</sequence>
<organism evidence="2 3">
    <name type="scientific">candidate division TA06 bacterium</name>
    <dbReference type="NCBI Taxonomy" id="2250710"/>
    <lineage>
        <taxon>Bacteria</taxon>
        <taxon>Bacteria division TA06</taxon>
    </lineage>
</organism>
<comment type="caution">
    <text evidence="2">The sequence shown here is derived from an EMBL/GenBank/DDBJ whole genome shotgun (WGS) entry which is preliminary data.</text>
</comment>
<dbReference type="PANTHER" id="PTHR33969">
    <property type="entry name" value="SEGREGATION AND CONDENSATION PROTEIN A"/>
    <property type="match status" value="1"/>
</dbReference>
<reference evidence="2 3" key="1">
    <citation type="submission" date="2018-06" db="EMBL/GenBank/DDBJ databases">
        <title>Extensive metabolic versatility and redundancy in microbially diverse, dynamic hydrothermal sediments.</title>
        <authorList>
            <person name="Dombrowski N."/>
            <person name="Teske A."/>
            <person name="Baker B.J."/>
        </authorList>
    </citation>
    <scope>NUCLEOTIDE SEQUENCE [LARGE SCALE GENOMIC DNA]</scope>
    <source>
        <strain evidence="2">B35_G9</strain>
    </source>
</reference>
<gene>
    <name evidence="2" type="ORF">DRP44_06445</name>
</gene>
<dbReference type="InterPro" id="IPR023093">
    <property type="entry name" value="ScpA-like_C"/>
</dbReference>